<dbReference type="RefSeq" id="WP_195870558.1">
    <property type="nucleotide sequence ID" value="NZ_JADOET010000003.1"/>
</dbReference>
<organism evidence="5 6">
    <name type="scientific">Winogradskyella marina</name>
    <dbReference type="NCBI Taxonomy" id="2785530"/>
    <lineage>
        <taxon>Bacteria</taxon>
        <taxon>Pseudomonadati</taxon>
        <taxon>Bacteroidota</taxon>
        <taxon>Flavobacteriia</taxon>
        <taxon>Flavobacteriales</taxon>
        <taxon>Flavobacteriaceae</taxon>
        <taxon>Winogradskyella</taxon>
    </lineage>
</organism>
<comment type="caution">
    <text evidence="5">The sequence shown here is derived from an EMBL/GenBank/DDBJ whole genome shotgun (WGS) entry which is preliminary data.</text>
</comment>
<dbReference type="PANTHER" id="PTHR42535">
    <property type="entry name" value="OOKINETE PROTEIN, PUTATIVE-RELATED"/>
    <property type="match status" value="1"/>
</dbReference>
<feature type="chain" id="PRO_5045047907" evidence="3">
    <location>
        <begin position="21"/>
        <end position="1082"/>
    </location>
</feature>
<dbReference type="InterPro" id="IPR006558">
    <property type="entry name" value="LamG-like"/>
</dbReference>
<dbReference type="NCBIfam" id="TIGR04183">
    <property type="entry name" value="Por_Secre_tail"/>
    <property type="match status" value="1"/>
</dbReference>
<dbReference type="SMART" id="SM00560">
    <property type="entry name" value="LamGL"/>
    <property type="match status" value="1"/>
</dbReference>
<dbReference type="Pfam" id="PF13385">
    <property type="entry name" value="Laminin_G_3"/>
    <property type="match status" value="1"/>
</dbReference>
<dbReference type="SUPFAM" id="SSF49899">
    <property type="entry name" value="Concanavalin A-like lectins/glucanases"/>
    <property type="match status" value="1"/>
</dbReference>
<evidence type="ECO:0000259" key="4">
    <source>
        <dbReference type="SMART" id="SM00560"/>
    </source>
</evidence>
<dbReference type="InterPro" id="IPR013320">
    <property type="entry name" value="ConA-like_dom_sf"/>
</dbReference>
<evidence type="ECO:0000313" key="6">
    <source>
        <dbReference type="Proteomes" id="UP000611215"/>
    </source>
</evidence>
<keyword evidence="1 3" id="KW-0732">Signal</keyword>
<keyword evidence="6" id="KW-1185">Reference proteome</keyword>
<evidence type="ECO:0000313" key="5">
    <source>
        <dbReference type="EMBL" id="MBF8149275.1"/>
    </source>
</evidence>
<keyword evidence="2" id="KW-1015">Disulfide bond</keyword>
<dbReference type="Proteomes" id="UP000611215">
    <property type="component" value="Unassembled WGS sequence"/>
</dbReference>
<dbReference type="PANTHER" id="PTHR42535:SF2">
    <property type="entry name" value="CHROMOSOME UNDETERMINED SCAFFOLD_146, WHOLE GENOME SHOTGUN SEQUENCE"/>
    <property type="match status" value="1"/>
</dbReference>
<evidence type="ECO:0000256" key="3">
    <source>
        <dbReference type="SAM" id="SignalP"/>
    </source>
</evidence>
<reference evidence="5 6" key="1">
    <citation type="submission" date="2020-11" db="EMBL/GenBank/DDBJ databases">
        <title>Winogradskyella marina sp. nov., isolated from marine sediment.</title>
        <authorList>
            <person name="Bo J."/>
            <person name="Wang S."/>
            <person name="Song X."/>
            <person name="Du Z."/>
        </authorList>
    </citation>
    <scope>NUCLEOTIDE SEQUENCE [LARGE SCALE GENOMIC DNA]</scope>
    <source>
        <strain evidence="5 6">F6397</strain>
    </source>
</reference>
<dbReference type="EMBL" id="JADOET010000003">
    <property type="protein sequence ID" value="MBF8149275.1"/>
    <property type="molecule type" value="Genomic_DNA"/>
</dbReference>
<dbReference type="InterPro" id="IPR026444">
    <property type="entry name" value="Secre_tail"/>
</dbReference>
<evidence type="ECO:0000256" key="2">
    <source>
        <dbReference type="ARBA" id="ARBA00023157"/>
    </source>
</evidence>
<gene>
    <name evidence="5" type="ORF">ITJ86_05170</name>
</gene>
<protein>
    <submittedName>
        <fullName evidence="5">T9SS type A sorting domain-containing protein</fullName>
    </submittedName>
</protein>
<feature type="domain" description="LamG-like jellyroll fold" evidence="4">
    <location>
        <begin position="242"/>
        <end position="374"/>
    </location>
</feature>
<dbReference type="Pfam" id="PF18962">
    <property type="entry name" value="Por_Secre_tail"/>
    <property type="match status" value="1"/>
</dbReference>
<name>A0ABS0EFP3_9FLAO</name>
<sequence>MKKITLVFYLLCIVLTSSYAQQIDIVEATKSGLLNWSLLDNYNHNSAFISNNGYISMYHPVNTNSSMAYRPHNDILTISSVDHDTTDNINFTTNTPSILWGNNGAQLNTIASPVTINLSADINSDITTPVSYTALQRIWKFVQLSEESPTLRLSIPQEAINNTATNGDYYMLISDSDNFDSNLEFKTLRLNDDNNLETEFNVLDTTYITFVFSPVITAERSIYFNGSNSYIDMQNTLDLNPDGFTISAWIKHNSDNSNNASILSKRDIAFTKGYDLTLTNTNTININWKNESSQSLTSYTSIPANQWHHIAVTYNGAVVSIYIDGVLDNTSEVTAPIATDASFFIAAAGKNTPVQHFKGHIDEVRIWSTFLTEDQLRFIMNQEIANDSGQVIGKELPISLTKNEINSLPWSDLAAYYPMTNFTYKSTIDASGKNNNGLLKQILTLDKETAPLPYKSKQNGDWDNNTTWSFGNLQYIPGSTSIVDSNKTIDWNIVRTVHNVTLDNSLLPAQKDNNRTILGLYVDDNELKLTGETTSNSGNGLTITHYLGLTGKIDLDGESQLIQTLDSDLDVISNGKIERDQQGTADTYTYNYWSSPVKRINSESNNFRIMDVLKDGNNPNEPTEINFSSSGYNGAATQPIKIADYWIWKYSTIASNNYAAWQHIRRTGTILPGEGFTMKGPGTGSVSTPQNYVFSGQPNNGDINLPLLANSDYLVGNPYPSAIDALQFIKDNGPDVATNTAPLISGTLYFWNHWGGGSHTSQDYEGGYATYNFSGAVAAAYKGNNFTSLDTDGEPTKKPKRYIPVGQAFFVNGHNAGTINFNNGQRVFKKEGDPSVFMRSANNTTSNNNTATETEDTRMKFRIGFNSVNTIRRQLLLTIDEHTTTGIDWAYDGEINEEQIDDMFWLINDEAYIIQASNEAETSSSYPIGIKTNTNGINTIMIDALENVPSDINVYLHDNALGIYHNLRTSNYDVYLTEGDYLNRFAITFGIQEDLGIEDQTAKSIDVLYSNSIEKIVIVNPHQIKITAMNVYNMLGQSVTTFSSIEQQNYSEYNIKNLSTGTYIVKLQTDTGLLVTKKILVD</sequence>
<evidence type="ECO:0000256" key="1">
    <source>
        <dbReference type="ARBA" id="ARBA00022729"/>
    </source>
</evidence>
<proteinExistence type="predicted"/>
<accession>A0ABS0EFP3</accession>
<feature type="signal peptide" evidence="3">
    <location>
        <begin position="1"/>
        <end position="20"/>
    </location>
</feature>
<dbReference type="Gene3D" id="2.60.120.200">
    <property type="match status" value="1"/>
</dbReference>